<dbReference type="AlphaFoldDB" id="A0A0K1PR03"/>
<dbReference type="EMBL" id="CP012333">
    <property type="protein sequence ID" value="AKU95970.1"/>
    <property type="molecule type" value="Genomic_DNA"/>
</dbReference>
<dbReference type="KEGG" id="llu:AKJ09_02634"/>
<evidence type="ECO:0000256" key="1">
    <source>
        <dbReference type="SAM" id="MobiDB-lite"/>
    </source>
</evidence>
<protein>
    <submittedName>
        <fullName evidence="2">Uncharacterized protein</fullName>
    </submittedName>
</protein>
<accession>A0A0K1PR03</accession>
<feature type="compositionally biased region" description="Polar residues" evidence="1">
    <location>
        <begin position="39"/>
        <end position="49"/>
    </location>
</feature>
<name>A0A0K1PR03_9BACT</name>
<organism evidence="2 3">
    <name type="scientific">Labilithrix luteola</name>
    <dbReference type="NCBI Taxonomy" id="1391654"/>
    <lineage>
        <taxon>Bacteria</taxon>
        <taxon>Pseudomonadati</taxon>
        <taxon>Myxococcota</taxon>
        <taxon>Polyangia</taxon>
        <taxon>Polyangiales</taxon>
        <taxon>Labilitrichaceae</taxon>
        <taxon>Labilithrix</taxon>
    </lineage>
</organism>
<proteinExistence type="predicted"/>
<evidence type="ECO:0000313" key="3">
    <source>
        <dbReference type="Proteomes" id="UP000064967"/>
    </source>
</evidence>
<feature type="region of interest" description="Disordered" evidence="1">
    <location>
        <begin position="1"/>
        <end position="49"/>
    </location>
</feature>
<feature type="compositionally biased region" description="Polar residues" evidence="1">
    <location>
        <begin position="12"/>
        <end position="23"/>
    </location>
</feature>
<reference evidence="2 3" key="1">
    <citation type="submission" date="2015-08" db="EMBL/GenBank/DDBJ databases">
        <authorList>
            <person name="Babu N.S."/>
            <person name="Beckwith C.J."/>
            <person name="Beseler K.G."/>
            <person name="Brison A."/>
            <person name="Carone J.V."/>
            <person name="Caskin T.P."/>
            <person name="Diamond M."/>
            <person name="Durham M.E."/>
            <person name="Foxe J.M."/>
            <person name="Go M."/>
            <person name="Henderson B.A."/>
            <person name="Jones I.B."/>
            <person name="McGettigan J.A."/>
            <person name="Micheletti S.J."/>
            <person name="Nasrallah M.E."/>
            <person name="Ortiz D."/>
            <person name="Piller C.R."/>
            <person name="Privatt S.R."/>
            <person name="Schneider S.L."/>
            <person name="Sharp S."/>
            <person name="Smith T.C."/>
            <person name="Stanton J.D."/>
            <person name="Ullery H.E."/>
            <person name="Wilson R.J."/>
            <person name="Serrano M.G."/>
            <person name="Buck G."/>
            <person name="Lee V."/>
            <person name="Wang Y."/>
            <person name="Carvalho R."/>
            <person name="Voegtly L."/>
            <person name="Shi R."/>
            <person name="Duckworth R."/>
            <person name="Johnson A."/>
            <person name="Loviza R."/>
            <person name="Walstead R."/>
            <person name="Shah Z."/>
            <person name="Kiflezghi M."/>
            <person name="Wade K."/>
            <person name="Ball S.L."/>
            <person name="Bradley K.W."/>
            <person name="Asai D.J."/>
            <person name="Bowman C.A."/>
            <person name="Russell D.A."/>
            <person name="Pope W.H."/>
            <person name="Jacobs-Sera D."/>
            <person name="Hendrix R.W."/>
            <person name="Hatfull G.F."/>
        </authorList>
    </citation>
    <scope>NUCLEOTIDE SEQUENCE [LARGE SCALE GENOMIC DNA]</scope>
    <source>
        <strain evidence="2 3">DSM 27648</strain>
    </source>
</reference>
<dbReference type="STRING" id="1391654.AKJ09_02634"/>
<gene>
    <name evidence="2" type="ORF">AKJ09_02634</name>
</gene>
<evidence type="ECO:0000313" key="2">
    <source>
        <dbReference type="EMBL" id="AKU95970.1"/>
    </source>
</evidence>
<keyword evidence="3" id="KW-1185">Reference proteome</keyword>
<sequence>MGAIEVFGGGQSLCTQPVASEKTNAAPLETTGKGKSFTGGRTSKNESNA</sequence>
<dbReference type="Proteomes" id="UP000064967">
    <property type="component" value="Chromosome"/>
</dbReference>